<dbReference type="GO" id="GO:0090729">
    <property type="term" value="F:toxin activity"/>
    <property type="evidence" value="ECO:0007669"/>
    <property type="project" value="UniProtKB-KW"/>
</dbReference>
<dbReference type="GO" id="GO:0004540">
    <property type="term" value="F:RNA nuclease activity"/>
    <property type="evidence" value="ECO:0007669"/>
    <property type="project" value="InterPro"/>
</dbReference>
<organism evidence="10 11">
    <name type="scientific">Profundibacterium mesophilum KAUST100406-0324</name>
    <dbReference type="NCBI Taxonomy" id="1037889"/>
    <lineage>
        <taxon>Bacteria</taxon>
        <taxon>Pseudomonadati</taxon>
        <taxon>Pseudomonadota</taxon>
        <taxon>Alphaproteobacteria</taxon>
        <taxon>Rhodobacterales</taxon>
        <taxon>Roseobacteraceae</taxon>
        <taxon>Profundibacterium</taxon>
    </lineage>
</organism>
<protein>
    <recommendedName>
        <fullName evidence="8">Ribonuclease VapC</fullName>
        <shortName evidence="8">RNase VapC</shortName>
        <ecNumber evidence="8">3.1.-.-</ecNumber>
    </recommendedName>
    <alternativeName>
        <fullName evidence="8">Toxin VapC</fullName>
    </alternativeName>
</protein>
<evidence type="ECO:0000256" key="5">
    <source>
        <dbReference type="ARBA" id="ARBA00022801"/>
    </source>
</evidence>
<sequence length="137" mass="15046">MIILDTNVLSALRRTERAPQVARWLAAQEDAALRITSITIGEIERGIAMQERRDPQFAADLRQWIDRTMLLFGARILPFGADEARIWGRLSARLGHDGADLMIAACALSHDAVIATRNIADFAPTGARLVDPFAAVP</sequence>
<comment type="caution">
    <text evidence="10">The sequence shown here is derived from an EMBL/GenBank/DDBJ whole genome shotgun (WGS) entry which is preliminary data.</text>
</comment>
<dbReference type="EMBL" id="APKE01000036">
    <property type="protein sequence ID" value="KAF0674581.1"/>
    <property type="molecule type" value="Genomic_DNA"/>
</dbReference>
<dbReference type="RefSeq" id="WP_159966477.1">
    <property type="nucleotide sequence ID" value="NZ_APKE01000036.1"/>
</dbReference>
<keyword evidence="10" id="KW-0012">Acyltransferase</keyword>
<comment type="similarity">
    <text evidence="7 8">Belongs to the PINc/VapC protein family.</text>
</comment>
<evidence type="ECO:0000259" key="9">
    <source>
        <dbReference type="Pfam" id="PF01850"/>
    </source>
</evidence>
<evidence type="ECO:0000313" key="11">
    <source>
        <dbReference type="Proteomes" id="UP000698242"/>
    </source>
</evidence>
<keyword evidence="10" id="KW-0808">Transferase</keyword>
<dbReference type="PANTHER" id="PTHR33653">
    <property type="entry name" value="RIBONUCLEASE VAPC2"/>
    <property type="match status" value="1"/>
</dbReference>
<evidence type="ECO:0000256" key="7">
    <source>
        <dbReference type="ARBA" id="ARBA00038093"/>
    </source>
</evidence>
<dbReference type="PANTHER" id="PTHR33653:SF1">
    <property type="entry name" value="RIBONUCLEASE VAPC2"/>
    <property type="match status" value="1"/>
</dbReference>
<dbReference type="GO" id="GO:0016787">
    <property type="term" value="F:hydrolase activity"/>
    <property type="evidence" value="ECO:0007669"/>
    <property type="project" value="UniProtKB-KW"/>
</dbReference>
<dbReference type="InterPro" id="IPR002716">
    <property type="entry name" value="PIN_dom"/>
</dbReference>
<evidence type="ECO:0000256" key="3">
    <source>
        <dbReference type="ARBA" id="ARBA00022722"/>
    </source>
</evidence>
<dbReference type="OrthoDB" id="9804823at2"/>
<dbReference type="InterPro" id="IPR029060">
    <property type="entry name" value="PIN-like_dom_sf"/>
</dbReference>
<evidence type="ECO:0000256" key="2">
    <source>
        <dbReference type="ARBA" id="ARBA00022649"/>
    </source>
</evidence>
<proteinExistence type="inferred from homology"/>
<evidence type="ECO:0000256" key="4">
    <source>
        <dbReference type="ARBA" id="ARBA00022723"/>
    </source>
</evidence>
<feature type="binding site" evidence="8">
    <location>
        <position position="100"/>
    </location>
    <ligand>
        <name>Mg(2+)</name>
        <dbReference type="ChEBI" id="CHEBI:18420"/>
    </ligand>
</feature>
<dbReference type="GO" id="GO:0000287">
    <property type="term" value="F:magnesium ion binding"/>
    <property type="evidence" value="ECO:0007669"/>
    <property type="project" value="UniProtKB-UniRule"/>
</dbReference>
<feature type="binding site" evidence="8">
    <location>
        <position position="5"/>
    </location>
    <ligand>
        <name>Mg(2+)</name>
        <dbReference type="ChEBI" id="CHEBI:18420"/>
    </ligand>
</feature>
<keyword evidence="6 8" id="KW-0460">Magnesium</keyword>
<dbReference type="Pfam" id="PF01850">
    <property type="entry name" value="PIN"/>
    <property type="match status" value="1"/>
</dbReference>
<evidence type="ECO:0000313" key="10">
    <source>
        <dbReference type="EMBL" id="KAF0674581.1"/>
    </source>
</evidence>
<dbReference type="HAMAP" id="MF_00265">
    <property type="entry name" value="VapC_Nob1"/>
    <property type="match status" value="1"/>
</dbReference>
<keyword evidence="3 8" id="KW-0540">Nuclease</keyword>
<dbReference type="CDD" id="cd18746">
    <property type="entry name" value="PIN_VapC4-5_FitB-like"/>
    <property type="match status" value="1"/>
</dbReference>
<dbReference type="EC" id="3.1.-.-" evidence="8"/>
<keyword evidence="5 8" id="KW-0378">Hydrolase</keyword>
<comment type="function">
    <text evidence="8">Toxic component of a toxin-antitoxin (TA) system. An RNase.</text>
</comment>
<name>A0A921TC20_9RHOB</name>
<feature type="domain" description="PIN" evidence="9">
    <location>
        <begin position="2"/>
        <end position="118"/>
    </location>
</feature>
<dbReference type="GO" id="GO:0016746">
    <property type="term" value="F:acyltransferase activity"/>
    <property type="evidence" value="ECO:0007669"/>
    <property type="project" value="UniProtKB-KW"/>
</dbReference>
<evidence type="ECO:0000256" key="8">
    <source>
        <dbReference type="HAMAP-Rule" id="MF_00265"/>
    </source>
</evidence>
<accession>A0A921TC20</accession>
<keyword evidence="4 8" id="KW-0479">Metal-binding</keyword>
<comment type="cofactor">
    <cofactor evidence="1 8">
        <name>Mg(2+)</name>
        <dbReference type="ChEBI" id="CHEBI:18420"/>
    </cofactor>
</comment>
<dbReference type="Proteomes" id="UP000698242">
    <property type="component" value="Unassembled WGS sequence"/>
</dbReference>
<reference evidence="10" key="1">
    <citation type="submission" date="2013-03" db="EMBL/GenBank/DDBJ databases">
        <title>Genome Sequence of the Profundibacterium mesophilum strain KAUST100406-0324T from Red Sea, a novel genus in the family Rhodobacteraceae.</title>
        <authorList>
            <person name="Essack M."/>
            <person name="Alam I."/>
            <person name="Lafi F."/>
            <person name="Alawi W."/>
            <person name="Kamanu F."/>
            <person name="Al-Suwailem A."/>
            <person name="Lee O.O."/>
            <person name="Xu Y."/>
            <person name="Bajic V."/>
            <person name="Qian P.-Y."/>
            <person name="Archer J."/>
        </authorList>
    </citation>
    <scope>NUCLEOTIDE SEQUENCE</scope>
    <source>
        <strain evidence="10">KAUST100406-0324</strain>
    </source>
</reference>
<dbReference type="InterPro" id="IPR022907">
    <property type="entry name" value="VapC_family"/>
</dbReference>
<dbReference type="Gene3D" id="3.40.50.1010">
    <property type="entry name" value="5'-nuclease"/>
    <property type="match status" value="1"/>
</dbReference>
<keyword evidence="8" id="KW-0800">Toxin</keyword>
<evidence type="ECO:0000256" key="1">
    <source>
        <dbReference type="ARBA" id="ARBA00001946"/>
    </source>
</evidence>
<dbReference type="AlphaFoldDB" id="A0A921TC20"/>
<gene>
    <name evidence="8" type="primary">vapC</name>
    <name evidence="10" type="ORF">PMES_02963</name>
</gene>
<keyword evidence="11" id="KW-1185">Reference proteome</keyword>
<keyword evidence="2 8" id="KW-1277">Toxin-antitoxin system</keyword>
<dbReference type="SUPFAM" id="SSF88723">
    <property type="entry name" value="PIN domain-like"/>
    <property type="match status" value="1"/>
</dbReference>
<dbReference type="InterPro" id="IPR050556">
    <property type="entry name" value="Type_II_TA_system_RNase"/>
</dbReference>
<evidence type="ECO:0000256" key="6">
    <source>
        <dbReference type="ARBA" id="ARBA00022842"/>
    </source>
</evidence>